<evidence type="ECO:0000313" key="4">
    <source>
        <dbReference type="EMBL" id="PMD05239.1"/>
    </source>
</evidence>
<dbReference type="PANTHER" id="PTHR43877">
    <property type="entry name" value="AMINOALKYLPHOSPHONATE N-ACETYLTRANSFERASE-RELATED-RELATED"/>
    <property type="match status" value="1"/>
</dbReference>
<sequence length="138" mass="15384">MIERMRWMDIAPVAVLDEKSFGNQAWSEEFFWSQMAVPGNRFWVARDGGRVLGYVGLSVSGPQGDILTLASDRRGVGSRLLDVAIDAAREAGVEALYLDVRDDNERAIYLYASRGFEEINRRAGYYAGADALIMRSSL</sequence>
<accession>A0A2N6VMB6</accession>
<keyword evidence="1 4" id="KW-0808">Transferase</keyword>
<dbReference type="GO" id="GO:0016747">
    <property type="term" value="F:acyltransferase activity, transferring groups other than amino-acyl groups"/>
    <property type="evidence" value="ECO:0007669"/>
    <property type="project" value="InterPro"/>
</dbReference>
<dbReference type="RefSeq" id="WP_102239180.1">
    <property type="nucleotide sequence ID" value="NZ_JBDMHW010000006.1"/>
</dbReference>
<dbReference type="InterPro" id="IPR050832">
    <property type="entry name" value="Bact_Acetyltransf"/>
</dbReference>
<evidence type="ECO:0000256" key="1">
    <source>
        <dbReference type="ARBA" id="ARBA00022679"/>
    </source>
</evidence>
<gene>
    <name evidence="4" type="ORF">CJ199_09170</name>
</gene>
<protein>
    <submittedName>
        <fullName evidence="4">Ribosomal-protein-alanine acetyltransferase</fullName>
    </submittedName>
</protein>
<dbReference type="AlphaFoldDB" id="A0A2N6VMB6"/>
<dbReference type="PROSITE" id="PS51186">
    <property type="entry name" value="GNAT"/>
    <property type="match status" value="1"/>
</dbReference>
<dbReference type="CDD" id="cd04301">
    <property type="entry name" value="NAT_SF"/>
    <property type="match status" value="1"/>
</dbReference>
<organism evidence="4 5">
    <name type="scientific">Brevibacterium paucivorans</name>
    <dbReference type="NCBI Taxonomy" id="170994"/>
    <lineage>
        <taxon>Bacteria</taxon>
        <taxon>Bacillati</taxon>
        <taxon>Actinomycetota</taxon>
        <taxon>Actinomycetes</taxon>
        <taxon>Micrococcales</taxon>
        <taxon>Brevibacteriaceae</taxon>
        <taxon>Brevibacterium</taxon>
    </lineage>
</organism>
<keyword evidence="2" id="KW-0012">Acyltransferase</keyword>
<dbReference type="InterPro" id="IPR000182">
    <property type="entry name" value="GNAT_dom"/>
</dbReference>
<comment type="caution">
    <text evidence="4">The sequence shown here is derived from an EMBL/GenBank/DDBJ whole genome shotgun (WGS) entry which is preliminary data.</text>
</comment>
<evidence type="ECO:0000313" key="5">
    <source>
        <dbReference type="Proteomes" id="UP000235598"/>
    </source>
</evidence>
<dbReference type="Proteomes" id="UP000235598">
    <property type="component" value="Unassembled WGS sequence"/>
</dbReference>
<dbReference type="SUPFAM" id="SSF55729">
    <property type="entry name" value="Acyl-CoA N-acyltransferases (Nat)"/>
    <property type="match status" value="1"/>
</dbReference>
<evidence type="ECO:0000259" key="3">
    <source>
        <dbReference type="PROSITE" id="PS51186"/>
    </source>
</evidence>
<feature type="domain" description="N-acetyltransferase" evidence="3">
    <location>
        <begin position="1"/>
        <end position="138"/>
    </location>
</feature>
<dbReference type="InterPro" id="IPR016181">
    <property type="entry name" value="Acyl_CoA_acyltransferase"/>
</dbReference>
<evidence type="ECO:0000256" key="2">
    <source>
        <dbReference type="ARBA" id="ARBA00023315"/>
    </source>
</evidence>
<dbReference type="Pfam" id="PF00583">
    <property type="entry name" value="Acetyltransf_1"/>
    <property type="match status" value="1"/>
</dbReference>
<name>A0A2N6VMB6_9MICO</name>
<dbReference type="Gene3D" id="3.40.630.30">
    <property type="match status" value="1"/>
</dbReference>
<dbReference type="OrthoDB" id="529907at2"/>
<reference evidence="4 5" key="1">
    <citation type="submission" date="2017-09" db="EMBL/GenBank/DDBJ databases">
        <title>Bacterial strain isolated from the female urinary microbiota.</title>
        <authorList>
            <person name="Thomas-White K."/>
            <person name="Kumar N."/>
            <person name="Forster S."/>
            <person name="Putonti C."/>
            <person name="Lawley T."/>
            <person name="Wolfe A.J."/>
        </authorList>
    </citation>
    <scope>NUCLEOTIDE SEQUENCE [LARGE SCALE GENOMIC DNA]</scope>
    <source>
        <strain evidence="4 5">UMB1301</strain>
    </source>
</reference>
<dbReference type="EMBL" id="PNHK01000003">
    <property type="protein sequence ID" value="PMD05239.1"/>
    <property type="molecule type" value="Genomic_DNA"/>
</dbReference>
<proteinExistence type="predicted"/>